<name>A0A9J7KL68_BRAFL</name>
<dbReference type="OrthoDB" id="5798249at2759"/>
<dbReference type="InterPro" id="IPR046815">
    <property type="entry name" value="P2RX7_C"/>
</dbReference>
<feature type="compositionally biased region" description="Low complexity" evidence="1">
    <location>
        <begin position="17"/>
        <end position="26"/>
    </location>
</feature>
<reference evidence="4" key="1">
    <citation type="submission" date="2025-08" db="UniProtKB">
        <authorList>
            <consortium name="RefSeq"/>
        </authorList>
    </citation>
    <scope>IDENTIFICATION</scope>
    <source>
        <strain evidence="4">S238N-H82</strain>
        <tissue evidence="4">Testes</tissue>
    </source>
</reference>
<organism evidence="3 4">
    <name type="scientific">Branchiostoma floridae</name>
    <name type="common">Florida lancelet</name>
    <name type="synonym">Amphioxus</name>
    <dbReference type="NCBI Taxonomy" id="7739"/>
    <lineage>
        <taxon>Eukaryota</taxon>
        <taxon>Metazoa</taxon>
        <taxon>Chordata</taxon>
        <taxon>Cephalochordata</taxon>
        <taxon>Leptocardii</taxon>
        <taxon>Amphioxiformes</taxon>
        <taxon>Branchiostomatidae</taxon>
        <taxon>Branchiostoma</taxon>
    </lineage>
</organism>
<protein>
    <submittedName>
        <fullName evidence="4">P2X purinoceptor 7-like</fullName>
    </submittedName>
</protein>
<gene>
    <name evidence="4" type="primary">LOC118408775</name>
</gene>
<feature type="compositionally biased region" description="Low complexity" evidence="1">
    <location>
        <begin position="66"/>
        <end position="77"/>
    </location>
</feature>
<dbReference type="RefSeq" id="XP_035665528.1">
    <property type="nucleotide sequence ID" value="XM_035809635.1"/>
</dbReference>
<dbReference type="PANTHER" id="PTHR36981:SF9">
    <property type="entry name" value="NANOR-RELATED"/>
    <property type="match status" value="1"/>
</dbReference>
<dbReference type="PANTHER" id="PTHR36981">
    <property type="entry name" value="ZGC:195170"/>
    <property type="match status" value="1"/>
</dbReference>
<dbReference type="Pfam" id="PF20478">
    <property type="entry name" value="P2RX7_C"/>
    <property type="match status" value="1"/>
</dbReference>
<dbReference type="AlphaFoldDB" id="A0A9J7KL68"/>
<evidence type="ECO:0000313" key="4">
    <source>
        <dbReference type="RefSeq" id="XP_035665528.1"/>
    </source>
</evidence>
<dbReference type="KEGG" id="bfo:118408775"/>
<evidence type="ECO:0000259" key="2">
    <source>
        <dbReference type="Pfam" id="PF20478"/>
    </source>
</evidence>
<evidence type="ECO:0000313" key="3">
    <source>
        <dbReference type="Proteomes" id="UP000001554"/>
    </source>
</evidence>
<accession>A0A9J7KL68</accession>
<dbReference type="GeneID" id="118408775"/>
<sequence length="237" mass="26097">MGIRAIKTRSRRQSVMADADSSSDSSGGHGADDEVGPDDIMDIMPYAFEPQRDSGGSESDDDDNQPADAQAGAAWDGQDVETEGWRLEPGAREIWCRCGSCIDMTTVRECVCCHDLPVLTDPVDHTNLDRGGMGVGSGRGELRCITQHEEFFPICLMRSALKTALIQRQNLGLEDVSEPLSTRILRLSAYRQFTCWVHKRRLGRSVRRVVPACAVSKIRQAHPSPDGNYVGFLEADE</sequence>
<keyword evidence="3" id="KW-1185">Reference proteome</keyword>
<feature type="region of interest" description="Disordered" evidence="1">
    <location>
        <begin position="1"/>
        <end position="79"/>
    </location>
</feature>
<dbReference type="OMA" id="SELECIT"/>
<proteinExistence type="predicted"/>
<feature type="domain" description="P2X purinoreceptor 7 intracellular" evidence="2">
    <location>
        <begin position="143"/>
        <end position="232"/>
    </location>
</feature>
<feature type="compositionally biased region" description="Basic residues" evidence="1">
    <location>
        <begin position="1"/>
        <end position="12"/>
    </location>
</feature>
<dbReference type="Proteomes" id="UP000001554">
    <property type="component" value="Unplaced"/>
</dbReference>
<evidence type="ECO:0000256" key="1">
    <source>
        <dbReference type="SAM" id="MobiDB-lite"/>
    </source>
</evidence>